<dbReference type="SUPFAM" id="SSF49764">
    <property type="entry name" value="HSP20-like chaperones"/>
    <property type="match status" value="1"/>
</dbReference>
<evidence type="ECO:0000313" key="5">
    <source>
        <dbReference type="EMBL" id="KAF3449032.1"/>
    </source>
</evidence>
<evidence type="ECO:0000313" key="6">
    <source>
        <dbReference type="Proteomes" id="UP000796880"/>
    </source>
</evidence>
<dbReference type="PANTHER" id="PTHR11527">
    <property type="entry name" value="HEAT-SHOCK PROTEIN 20 FAMILY MEMBER"/>
    <property type="match status" value="1"/>
</dbReference>
<dbReference type="Proteomes" id="UP000796880">
    <property type="component" value="Unassembled WGS sequence"/>
</dbReference>
<comment type="similarity">
    <text evidence="2 3">Belongs to the small heat shock protein (HSP20) family.</text>
</comment>
<dbReference type="InterPro" id="IPR002068">
    <property type="entry name" value="A-crystallin/Hsp20_dom"/>
</dbReference>
<organism evidence="5 6">
    <name type="scientific">Rhamnella rubrinervis</name>
    <dbReference type="NCBI Taxonomy" id="2594499"/>
    <lineage>
        <taxon>Eukaryota</taxon>
        <taxon>Viridiplantae</taxon>
        <taxon>Streptophyta</taxon>
        <taxon>Embryophyta</taxon>
        <taxon>Tracheophyta</taxon>
        <taxon>Spermatophyta</taxon>
        <taxon>Magnoliopsida</taxon>
        <taxon>eudicotyledons</taxon>
        <taxon>Gunneridae</taxon>
        <taxon>Pentapetalae</taxon>
        <taxon>rosids</taxon>
        <taxon>fabids</taxon>
        <taxon>Rosales</taxon>
        <taxon>Rhamnaceae</taxon>
        <taxon>rhamnoid group</taxon>
        <taxon>Rhamneae</taxon>
        <taxon>Rhamnella</taxon>
    </lineage>
</organism>
<feature type="domain" description="SHSP" evidence="4">
    <location>
        <begin position="43"/>
        <end position="153"/>
    </location>
</feature>
<proteinExistence type="inferred from homology"/>
<evidence type="ECO:0000256" key="1">
    <source>
        <dbReference type="ARBA" id="ARBA00023016"/>
    </source>
</evidence>
<comment type="caution">
    <text evidence="5">The sequence shown here is derived from an EMBL/GenBank/DDBJ whole genome shotgun (WGS) entry which is preliminary data.</text>
</comment>
<accession>A0A8K0MK94</accession>
<dbReference type="InterPro" id="IPR031107">
    <property type="entry name" value="Small_HSP"/>
</dbReference>
<protein>
    <recommendedName>
        <fullName evidence="4">SHSP domain-containing protein</fullName>
    </recommendedName>
</protein>
<dbReference type="EMBL" id="VOIH02000004">
    <property type="protein sequence ID" value="KAF3449032.1"/>
    <property type="molecule type" value="Genomic_DNA"/>
</dbReference>
<dbReference type="PROSITE" id="PS01031">
    <property type="entry name" value="SHSP"/>
    <property type="match status" value="1"/>
</dbReference>
<dbReference type="Gene3D" id="2.60.40.790">
    <property type="match status" value="1"/>
</dbReference>
<evidence type="ECO:0000259" key="4">
    <source>
        <dbReference type="PROSITE" id="PS01031"/>
    </source>
</evidence>
<reference evidence="5" key="1">
    <citation type="submission" date="2020-03" db="EMBL/GenBank/DDBJ databases">
        <title>A high-quality chromosome-level genome assembly of a woody plant with both climbing and erect habits, Rhamnella rubrinervis.</title>
        <authorList>
            <person name="Lu Z."/>
            <person name="Yang Y."/>
            <person name="Zhu X."/>
            <person name="Sun Y."/>
        </authorList>
    </citation>
    <scope>NUCLEOTIDE SEQUENCE</scope>
    <source>
        <strain evidence="5">BYM</strain>
        <tissue evidence="5">Leaf</tissue>
    </source>
</reference>
<evidence type="ECO:0000256" key="2">
    <source>
        <dbReference type="PROSITE-ProRule" id="PRU00285"/>
    </source>
</evidence>
<name>A0A8K0MK94_9ROSA</name>
<dbReference type="AlphaFoldDB" id="A0A8K0MK94"/>
<sequence length="153" mass="17887">MSISRTSIIRGRSDPFFLDVWEPFHDFHFSAGTLAIPHLAFPNERTSLLKALIDWKETSETFFLEEDLPGIRKEDVKVQVEDGRVLRISSEKSTEKEEKKDEWHRVERRNGKFLRRIKLPENAKVDLLKATMYNGVLTVIVPKEKMNKYINIG</sequence>
<gene>
    <name evidence="5" type="ORF">FNV43_RR09756</name>
</gene>
<dbReference type="Pfam" id="PF00011">
    <property type="entry name" value="HSP20"/>
    <property type="match status" value="1"/>
</dbReference>
<evidence type="ECO:0000256" key="3">
    <source>
        <dbReference type="RuleBase" id="RU003616"/>
    </source>
</evidence>
<dbReference type="OrthoDB" id="5511210at2759"/>
<keyword evidence="1" id="KW-0346">Stress response</keyword>
<keyword evidence="6" id="KW-1185">Reference proteome</keyword>
<dbReference type="InterPro" id="IPR008978">
    <property type="entry name" value="HSP20-like_chaperone"/>
</dbReference>